<evidence type="ECO:0000313" key="2">
    <source>
        <dbReference type="Proteomes" id="UP000593568"/>
    </source>
</evidence>
<dbReference type="EMBL" id="JABEZW010220355">
    <property type="protein sequence ID" value="MBA0785832.1"/>
    <property type="molecule type" value="Genomic_DNA"/>
</dbReference>
<name>A0A7J9FKJ1_9ROSI</name>
<reference evidence="1 2" key="1">
    <citation type="journal article" date="2019" name="Genome Biol. Evol.">
        <title>Insights into the evolution of the New World diploid cottons (Gossypium, subgenus Houzingenia) based on genome sequencing.</title>
        <authorList>
            <person name="Grover C.E."/>
            <person name="Arick M.A. 2nd"/>
            <person name="Thrash A."/>
            <person name="Conover J.L."/>
            <person name="Sanders W.S."/>
            <person name="Peterson D.G."/>
            <person name="Frelichowski J.E."/>
            <person name="Scheffler J.A."/>
            <person name="Scheffler B.E."/>
            <person name="Wendel J.F."/>
        </authorList>
    </citation>
    <scope>NUCLEOTIDE SEQUENCE [LARGE SCALE GENOMIC DNA]</scope>
    <source>
        <strain evidence="1">8</strain>
        <tissue evidence="1">Leaf</tissue>
    </source>
</reference>
<evidence type="ECO:0008006" key="3">
    <source>
        <dbReference type="Google" id="ProtNLM"/>
    </source>
</evidence>
<comment type="caution">
    <text evidence="1">The sequence shown here is derived from an EMBL/GenBank/DDBJ whole genome shotgun (WGS) entry which is preliminary data.</text>
</comment>
<proteinExistence type="predicted"/>
<sequence>MEIFNWLEKNGLWSEVFLIAKTCWSLWKERNELIFDNRACDPIVTWNRALLDNPCVYEGSDQMEAVHNTTSVRVAEALGFNSCQKRRQWQSIIFESYNKQLIYLVKNKSFTCWGSIAIEQDIVSLLNSVSACFAFIPWTANKAVDWIVQCARKRICPLDWVSSVPLFLSSLLERDAL</sequence>
<evidence type="ECO:0000313" key="1">
    <source>
        <dbReference type="EMBL" id="MBA0785832.1"/>
    </source>
</evidence>
<accession>A0A7J9FKJ1</accession>
<gene>
    <name evidence="1" type="ORF">Gotri_026385</name>
</gene>
<protein>
    <recommendedName>
        <fullName evidence="3">RNase H type-1 domain-containing protein</fullName>
    </recommendedName>
</protein>
<dbReference type="Proteomes" id="UP000593568">
    <property type="component" value="Unassembled WGS sequence"/>
</dbReference>
<organism evidence="1 2">
    <name type="scientific">Gossypium trilobum</name>
    <dbReference type="NCBI Taxonomy" id="34281"/>
    <lineage>
        <taxon>Eukaryota</taxon>
        <taxon>Viridiplantae</taxon>
        <taxon>Streptophyta</taxon>
        <taxon>Embryophyta</taxon>
        <taxon>Tracheophyta</taxon>
        <taxon>Spermatophyta</taxon>
        <taxon>Magnoliopsida</taxon>
        <taxon>eudicotyledons</taxon>
        <taxon>Gunneridae</taxon>
        <taxon>Pentapetalae</taxon>
        <taxon>rosids</taxon>
        <taxon>malvids</taxon>
        <taxon>Malvales</taxon>
        <taxon>Malvaceae</taxon>
        <taxon>Malvoideae</taxon>
        <taxon>Gossypium</taxon>
    </lineage>
</organism>
<dbReference type="AlphaFoldDB" id="A0A7J9FKJ1"/>
<keyword evidence="2" id="KW-1185">Reference proteome</keyword>
<feature type="non-terminal residue" evidence="1">
    <location>
        <position position="1"/>
    </location>
</feature>